<reference evidence="1" key="2">
    <citation type="journal article" date="2023" name="Science">
        <title>Genomic signatures of disease resistance in endangered staghorn corals.</title>
        <authorList>
            <person name="Vollmer S.V."/>
            <person name="Selwyn J.D."/>
            <person name="Despard B.A."/>
            <person name="Roesel C.L."/>
        </authorList>
    </citation>
    <scope>NUCLEOTIDE SEQUENCE</scope>
    <source>
        <strain evidence="1">K2</strain>
    </source>
</reference>
<keyword evidence="2" id="KW-1185">Reference proteome</keyword>
<dbReference type="EMBL" id="JARQWQ010000070">
    <property type="protein sequence ID" value="KAK2554346.1"/>
    <property type="molecule type" value="Genomic_DNA"/>
</dbReference>
<dbReference type="AlphaFoldDB" id="A0AAD9Q4S5"/>
<sequence length="172" mass="19485">MVTSYQGLLAALACSNVKCKIRSFLLSRSTRSFLKVDLRNGTPSGVSVTGASNDASLTTVFRLEHCLWPSGCTIGNCKLVTKVYWDHNQTYLLATNSNQVKMEAYDQTSNPERYLFSLKTVRAGCTNPCKAFKTLFPPRRTYVTNNNQGTVAVSRRTRRDRDTWFWLESCYK</sequence>
<proteinExistence type="predicted"/>
<reference evidence="1" key="1">
    <citation type="journal article" date="2023" name="G3 (Bethesda)">
        <title>Whole genome assembly and annotation of the endangered Caribbean coral Acropora cervicornis.</title>
        <authorList>
            <person name="Selwyn J.D."/>
            <person name="Vollmer S.V."/>
        </authorList>
    </citation>
    <scope>NUCLEOTIDE SEQUENCE</scope>
    <source>
        <strain evidence="1">K2</strain>
    </source>
</reference>
<dbReference type="Proteomes" id="UP001249851">
    <property type="component" value="Unassembled WGS sequence"/>
</dbReference>
<accession>A0AAD9Q4S5</accession>
<gene>
    <name evidence="1" type="ORF">P5673_024042</name>
</gene>
<evidence type="ECO:0000313" key="2">
    <source>
        <dbReference type="Proteomes" id="UP001249851"/>
    </source>
</evidence>
<protein>
    <submittedName>
        <fullName evidence="1">Uncharacterized protein</fullName>
    </submittedName>
</protein>
<organism evidence="1 2">
    <name type="scientific">Acropora cervicornis</name>
    <name type="common">Staghorn coral</name>
    <dbReference type="NCBI Taxonomy" id="6130"/>
    <lineage>
        <taxon>Eukaryota</taxon>
        <taxon>Metazoa</taxon>
        <taxon>Cnidaria</taxon>
        <taxon>Anthozoa</taxon>
        <taxon>Hexacorallia</taxon>
        <taxon>Scleractinia</taxon>
        <taxon>Astrocoeniina</taxon>
        <taxon>Acroporidae</taxon>
        <taxon>Acropora</taxon>
    </lineage>
</organism>
<name>A0AAD9Q4S5_ACRCE</name>
<comment type="caution">
    <text evidence="1">The sequence shown here is derived from an EMBL/GenBank/DDBJ whole genome shotgun (WGS) entry which is preliminary data.</text>
</comment>
<evidence type="ECO:0000313" key="1">
    <source>
        <dbReference type="EMBL" id="KAK2554346.1"/>
    </source>
</evidence>